<keyword evidence="12" id="KW-0624">Polysaccharide degradation</keyword>
<evidence type="ECO:0000256" key="12">
    <source>
        <dbReference type="ARBA" id="ARBA00023326"/>
    </source>
</evidence>
<keyword evidence="3" id="KW-0964">Secreted</keyword>
<dbReference type="GO" id="GO:0004497">
    <property type="term" value="F:monooxygenase activity"/>
    <property type="evidence" value="ECO:0007669"/>
    <property type="project" value="UniProtKB-KW"/>
</dbReference>
<feature type="signal peptide" evidence="16">
    <location>
        <begin position="1"/>
        <end position="21"/>
    </location>
</feature>
<evidence type="ECO:0000256" key="14">
    <source>
        <dbReference type="ARBA" id="ARBA00045077"/>
    </source>
</evidence>
<dbReference type="EMBL" id="MU860517">
    <property type="protein sequence ID" value="KAK4233596.1"/>
    <property type="molecule type" value="Genomic_DNA"/>
</dbReference>
<keyword evidence="19" id="KW-1185">Reference proteome</keyword>
<keyword evidence="5 16" id="KW-0732">Signal</keyword>
<comment type="subcellular location">
    <subcellularLocation>
        <location evidence="2">Secreted</location>
    </subcellularLocation>
</comment>
<keyword evidence="9" id="KW-0503">Monooxygenase</keyword>
<evidence type="ECO:0000256" key="13">
    <source>
        <dbReference type="ARBA" id="ARBA00044502"/>
    </source>
</evidence>
<dbReference type="GO" id="GO:0030245">
    <property type="term" value="P:cellulose catabolic process"/>
    <property type="evidence" value="ECO:0007669"/>
    <property type="project" value="UniProtKB-KW"/>
</dbReference>
<dbReference type="AlphaFoldDB" id="A0AAN7H3R3"/>
<dbReference type="Pfam" id="PF03443">
    <property type="entry name" value="AA9"/>
    <property type="match status" value="1"/>
</dbReference>
<keyword evidence="6" id="KW-0136">Cellulose degradation</keyword>
<feature type="chain" id="PRO_5042968705" description="lytic cellulose monooxygenase (C4-dehydrogenating)" evidence="16">
    <location>
        <begin position="22"/>
        <end position="382"/>
    </location>
</feature>
<dbReference type="GO" id="GO:0046872">
    <property type="term" value="F:metal ion binding"/>
    <property type="evidence" value="ECO:0007669"/>
    <property type="project" value="UniProtKB-KW"/>
</dbReference>
<dbReference type="PANTHER" id="PTHR33353">
    <property type="entry name" value="PUTATIVE (AFU_ORTHOLOGUE AFUA_1G12560)-RELATED"/>
    <property type="match status" value="1"/>
</dbReference>
<keyword evidence="18" id="KW-0378">Hydrolase</keyword>
<evidence type="ECO:0000256" key="1">
    <source>
        <dbReference type="ARBA" id="ARBA00001973"/>
    </source>
</evidence>
<evidence type="ECO:0000256" key="3">
    <source>
        <dbReference type="ARBA" id="ARBA00022525"/>
    </source>
</evidence>
<organism evidence="18 19">
    <name type="scientific">Achaetomium macrosporum</name>
    <dbReference type="NCBI Taxonomy" id="79813"/>
    <lineage>
        <taxon>Eukaryota</taxon>
        <taxon>Fungi</taxon>
        <taxon>Dikarya</taxon>
        <taxon>Ascomycota</taxon>
        <taxon>Pezizomycotina</taxon>
        <taxon>Sordariomycetes</taxon>
        <taxon>Sordariomycetidae</taxon>
        <taxon>Sordariales</taxon>
        <taxon>Chaetomiaceae</taxon>
        <taxon>Achaetomium</taxon>
    </lineage>
</organism>
<keyword evidence="10" id="KW-1015">Disulfide bond</keyword>
<evidence type="ECO:0000256" key="7">
    <source>
        <dbReference type="ARBA" id="ARBA00023002"/>
    </source>
</evidence>
<evidence type="ECO:0000259" key="17">
    <source>
        <dbReference type="Pfam" id="PF03443"/>
    </source>
</evidence>
<dbReference type="GO" id="GO:0016787">
    <property type="term" value="F:hydrolase activity"/>
    <property type="evidence" value="ECO:0007669"/>
    <property type="project" value="UniProtKB-KW"/>
</dbReference>
<evidence type="ECO:0000313" key="18">
    <source>
        <dbReference type="EMBL" id="KAK4233596.1"/>
    </source>
</evidence>
<keyword evidence="8" id="KW-0186">Copper</keyword>
<evidence type="ECO:0000256" key="2">
    <source>
        <dbReference type="ARBA" id="ARBA00004613"/>
    </source>
</evidence>
<name>A0AAN7H3R3_9PEZI</name>
<reference evidence="18" key="1">
    <citation type="journal article" date="2023" name="Mol. Phylogenet. Evol.">
        <title>Genome-scale phylogeny and comparative genomics of the fungal order Sordariales.</title>
        <authorList>
            <person name="Hensen N."/>
            <person name="Bonometti L."/>
            <person name="Westerberg I."/>
            <person name="Brannstrom I.O."/>
            <person name="Guillou S."/>
            <person name="Cros-Aarteil S."/>
            <person name="Calhoun S."/>
            <person name="Haridas S."/>
            <person name="Kuo A."/>
            <person name="Mondo S."/>
            <person name="Pangilinan J."/>
            <person name="Riley R."/>
            <person name="LaButti K."/>
            <person name="Andreopoulos B."/>
            <person name="Lipzen A."/>
            <person name="Chen C."/>
            <person name="Yan M."/>
            <person name="Daum C."/>
            <person name="Ng V."/>
            <person name="Clum A."/>
            <person name="Steindorff A."/>
            <person name="Ohm R.A."/>
            <person name="Martin F."/>
            <person name="Silar P."/>
            <person name="Natvig D.O."/>
            <person name="Lalanne C."/>
            <person name="Gautier V."/>
            <person name="Ament-Velasquez S.L."/>
            <person name="Kruys A."/>
            <person name="Hutchinson M.I."/>
            <person name="Powell A.J."/>
            <person name="Barry K."/>
            <person name="Miller A.N."/>
            <person name="Grigoriev I.V."/>
            <person name="Debuchy R."/>
            <person name="Gladieux P."/>
            <person name="Hiltunen Thoren M."/>
            <person name="Johannesson H."/>
        </authorList>
    </citation>
    <scope>NUCLEOTIDE SEQUENCE</scope>
    <source>
        <strain evidence="18">CBS 532.94</strain>
    </source>
</reference>
<evidence type="ECO:0000256" key="4">
    <source>
        <dbReference type="ARBA" id="ARBA00022723"/>
    </source>
</evidence>
<comment type="caution">
    <text evidence="18">The sequence shown here is derived from an EMBL/GenBank/DDBJ whole genome shotgun (WGS) entry which is preliminary data.</text>
</comment>
<sequence>MHSSILFKLSLATAFASLSTAHTVLTTLFIDDVNQGDGTCIRMPKEGNVCTHPIAGGFESPDMACGRDGQQAVAFTCPAAAGSKLTFEFRMWADASQPGSIDPSHLGSTAIYLKSISSMSTDSAAGEGWFKIYAEGYDATARKWSTEKLIDNNGLLSINLPSGLPTGYYLVRSELVTLNNVTNDYVDPQFYVNCAQLFIQGVSGSLEVPSDKLVSIPGHVQPTHEGLSFNIWKDDPTITPYRVVGPEPFFPTADTSNMELSQNQTEGLIPTNCLLKNANWCGVEVPAYNDEATCWASSADCWAQLDACYKSAPPTGSRGCQIWEDQKCAVIQEACGAGRWQGGPLGAGQKLDVEVDQPVPGGVIPPAANADRLFGREASSST</sequence>
<proteinExistence type="inferred from homology"/>
<evidence type="ECO:0000313" key="19">
    <source>
        <dbReference type="Proteomes" id="UP001303760"/>
    </source>
</evidence>
<comment type="catalytic activity">
    <reaction evidence="14">
        <text>[(1-&gt;4)-beta-D-glucosyl]n+m + reduced acceptor + O2 = 4-dehydro-beta-D-glucosyl-[(1-&gt;4)-beta-D-glucosyl]n-1 + [(1-&gt;4)-beta-D-glucosyl]m + acceptor + H2O.</text>
        <dbReference type="EC" id="1.14.99.56"/>
    </reaction>
</comment>
<evidence type="ECO:0000256" key="9">
    <source>
        <dbReference type="ARBA" id="ARBA00023033"/>
    </source>
</evidence>
<evidence type="ECO:0000256" key="16">
    <source>
        <dbReference type="SAM" id="SignalP"/>
    </source>
</evidence>
<dbReference type="InterPro" id="IPR005103">
    <property type="entry name" value="AA9_LPMO"/>
</dbReference>
<dbReference type="EC" id="1.14.99.56" evidence="15"/>
<reference evidence="18" key="2">
    <citation type="submission" date="2023-05" db="EMBL/GenBank/DDBJ databases">
        <authorList>
            <consortium name="Lawrence Berkeley National Laboratory"/>
            <person name="Steindorff A."/>
            <person name="Hensen N."/>
            <person name="Bonometti L."/>
            <person name="Westerberg I."/>
            <person name="Brannstrom I.O."/>
            <person name="Guillou S."/>
            <person name="Cros-Aarteil S."/>
            <person name="Calhoun S."/>
            <person name="Haridas S."/>
            <person name="Kuo A."/>
            <person name="Mondo S."/>
            <person name="Pangilinan J."/>
            <person name="Riley R."/>
            <person name="Labutti K."/>
            <person name="Andreopoulos B."/>
            <person name="Lipzen A."/>
            <person name="Chen C."/>
            <person name="Yanf M."/>
            <person name="Daum C."/>
            <person name="Ng V."/>
            <person name="Clum A."/>
            <person name="Ohm R."/>
            <person name="Martin F."/>
            <person name="Silar P."/>
            <person name="Natvig D."/>
            <person name="Lalanne C."/>
            <person name="Gautier V."/>
            <person name="Ament-Velasquez S.L."/>
            <person name="Kruys A."/>
            <person name="Hutchinson M.I."/>
            <person name="Powell A.J."/>
            <person name="Barry K."/>
            <person name="Miller A.N."/>
            <person name="Grigoriev I.V."/>
            <person name="Debuchy R."/>
            <person name="Gladieux P."/>
            <person name="Thoren M.H."/>
            <person name="Johannesson H."/>
        </authorList>
    </citation>
    <scope>NUCLEOTIDE SEQUENCE</scope>
    <source>
        <strain evidence="18">CBS 532.94</strain>
    </source>
</reference>
<keyword evidence="7" id="KW-0560">Oxidoreductase</keyword>
<protein>
    <recommendedName>
        <fullName evidence="15">lytic cellulose monooxygenase (C4-dehydrogenating)</fullName>
        <ecNumber evidence="15">1.14.99.56</ecNumber>
    </recommendedName>
</protein>
<dbReference type="GO" id="GO:0005576">
    <property type="term" value="C:extracellular region"/>
    <property type="evidence" value="ECO:0007669"/>
    <property type="project" value="UniProtKB-SubCell"/>
</dbReference>
<evidence type="ECO:0000256" key="6">
    <source>
        <dbReference type="ARBA" id="ARBA00023001"/>
    </source>
</evidence>
<evidence type="ECO:0000256" key="8">
    <source>
        <dbReference type="ARBA" id="ARBA00023008"/>
    </source>
</evidence>
<accession>A0AAN7H3R3</accession>
<dbReference type="Gene3D" id="2.70.50.70">
    <property type="match status" value="1"/>
</dbReference>
<keyword evidence="4" id="KW-0479">Metal-binding</keyword>
<evidence type="ECO:0000256" key="10">
    <source>
        <dbReference type="ARBA" id="ARBA00023157"/>
    </source>
</evidence>
<gene>
    <name evidence="18" type="ORF">C8A03DRAFT_47898</name>
</gene>
<evidence type="ECO:0000256" key="11">
    <source>
        <dbReference type="ARBA" id="ARBA00023277"/>
    </source>
</evidence>
<comment type="similarity">
    <text evidence="13">Belongs to the polysaccharide monooxygenase AA9 family.</text>
</comment>
<dbReference type="InterPro" id="IPR049892">
    <property type="entry name" value="AA9"/>
</dbReference>
<dbReference type="CDD" id="cd21175">
    <property type="entry name" value="LPMO_AA9"/>
    <property type="match status" value="1"/>
</dbReference>
<evidence type="ECO:0000256" key="15">
    <source>
        <dbReference type="ARBA" id="ARBA00047174"/>
    </source>
</evidence>
<keyword evidence="11" id="KW-0119">Carbohydrate metabolism</keyword>
<comment type="cofactor">
    <cofactor evidence="1">
        <name>Cu(2+)</name>
        <dbReference type="ChEBI" id="CHEBI:29036"/>
    </cofactor>
</comment>
<dbReference type="Proteomes" id="UP001303760">
    <property type="component" value="Unassembled WGS sequence"/>
</dbReference>
<evidence type="ECO:0000256" key="5">
    <source>
        <dbReference type="ARBA" id="ARBA00022729"/>
    </source>
</evidence>
<dbReference type="PANTHER" id="PTHR33353:SF32">
    <property type="entry name" value="ENDO-BETA-1,4-GLUCANASE D"/>
    <property type="match status" value="1"/>
</dbReference>
<feature type="domain" description="Auxiliary Activity family 9 catalytic" evidence="17">
    <location>
        <begin position="22"/>
        <end position="235"/>
    </location>
</feature>